<name>A0A927N5E8_9ACTN</name>
<dbReference type="Proteomes" id="UP000638648">
    <property type="component" value="Unassembled WGS sequence"/>
</dbReference>
<comment type="caution">
    <text evidence="1">The sequence shown here is derived from an EMBL/GenBank/DDBJ whole genome shotgun (WGS) entry which is preliminary data.</text>
</comment>
<keyword evidence="1" id="KW-0489">Methyltransferase</keyword>
<evidence type="ECO:0000313" key="1">
    <source>
        <dbReference type="EMBL" id="MBE1612449.1"/>
    </source>
</evidence>
<reference evidence="1" key="1">
    <citation type="submission" date="2020-10" db="EMBL/GenBank/DDBJ databases">
        <title>Sequencing the genomes of 1000 actinobacteria strains.</title>
        <authorList>
            <person name="Klenk H.-P."/>
        </authorList>
    </citation>
    <scope>NUCLEOTIDE SEQUENCE</scope>
    <source>
        <strain evidence="1">DSM 45354</strain>
    </source>
</reference>
<dbReference type="GO" id="GO:0008168">
    <property type="term" value="F:methyltransferase activity"/>
    <property type="evidence" value="ECO:0007669"/>
    <property type="project" value="UniProtKB-KW"/>
</dbReference>
<proteinExistence type="predicted"/>
<protein>
    <submittedName>
        <fullName evidence="1">SAM-dependent methyltransferase</fullName>
    </submittedName>
</protein>
<keyword evidence="2" id="KW-1185">Reference proteome</keyword>
<evidence type="ECO:0000313" key="2">
    <source>
        <dbReference type="Proteomes" id="UP000638648"/>
    </source>
</evidence>
<keyword evidence="1" id="KW-0808">Transferase</keyword>
<sequence length="276" mass="30723">MTTQLEHAPCLLCGQTSDQPVFDGALRSCAVCGFTWSAGLDRTRTDLFDGSSYTNYFARAEQWRHEARKRLRWLLSVTEPVNLLEAGCAGGFFVEAAREAGIAAEGVELSPECVKFAREQLHMPVRLGTFESKTPATPVGAVCAFHVLEHVDDPRDFLEAAHRALIPGGWLALEVPNIESAGARREGTAWPGLQPEHHRWHFSPRSLPRLVEAAGFVVRRCDTVLARYYSRLPTRVRPAGVRAFVEDVRSCGTPLTRHRQLGDHLRLLARVCEGDR</sequence>
<dbReference type="GO" id="GO:0032259">
    <property type="term" value="P:methylation"/>
    <property type="evidence" value="ECO:0007669"/>
    <property type="project" value="UniProtKB-KW"/>
</dbReference>
<gene>
    <name evidence="1" type="ORF">HEB94_009297</name>
</gene>
<dbReference type="PANTHER" id="PTHR43861">
    <property type="entry name" value="TRANS-ACONITATE 2-METHYLTRANSFERASE-RELATED"/>
    <property type="match status" value="1"/>
</dbReference>
<organism evidence="1 2">
    <name type="scientific">Actinopolymorpha pittospori</name>
    <dbReference type="NCBI Taxonomy" id="648752"/>
    <lineage>
        <taxon>Bacteria</taxon>
        <taxon>Bacillati</taxon>
        <taxon>Actinomycetota</taxon>
        <taxon>Actinomycetes</taxon>
        <taxon>Propionibacteriales</taxon>
        <taxon>Actinopolymorphaceae</taxon>
        <taxon>Actinopolymorpha</taxon>
    </lineage>
</organism>
<accession>A0A927N5E8</accession>
<dbReference type="InterPro" id="IPR029063">
    <property type="entry name" value="SAM-dependent_MTases_sf"/>
</dbReference>
<dbReference type="SUPFAM" id="SSF53335">
    <property type="entry name" value="S-adenosyl-L-methionine-dependent methyltransferases"/>
    <property type="match status" value="1"/>
</dbReference>
<dbReference type="RefSeq" id="WP_192755493.1">
    <property type="nucleotide sequence ID" value="NZ_BAABJL010000194.1"/>
</dbReference>
<dbReference type="AlphaFoldDB" id="A0A927N5E8"/>
<dbReference type="CDD" id="cd02440">
    <property type="entry name" value="AdoMet_MTases"/>
    <property type="match status" value="1"/>
</dbReference>
<dbReference type="PANTHER" id="PTHR43861:SF6">
    <property type="entry name" value="METHYLTRANSFERASE TYPE 11"/>
    <property type="match status" value="1"/>
</dbReference>
<dbReference type="Pfam" id="PF13489">
    <property type="entry name" value="Methyltransf_23"/>
    <property type="match status" value="1"/>
</dbReference>
<dbReference type="EMBL" id="JADBEM010000001">
    <property type="protein sequence ID" value="MBE1612449.1"/>
    <property type="molecule type" value="Genomic_DNA"/>
</dbReference>
<dbReference type="Gene3D" id="3.40.50.150">
    <property type="entry name" value="Vaccinia Virus protein VP39"/>
    <property type="match status" value="1"/>
</dbReference>